<evidence type="ECO:0000259" key="2">
    <source>
        <dbReference type="Pfam" id="PF00561"/>
    </source>
</evidence>
<evidence type="ECO:0000313" key="4">
    <source>
        <dbReference type="Proteomes" id="UP000190888"/>
    </source>
</evidence>
<dbReference type="GO" id="GO:0003824">
    <property type="term" value="F:catalytic activity"/>
    <property type="evidence" value="ECO:0007669"/>
    <property type="project" value="InterPro"/>
</dbReference>
<dbReference type="RefSeq" id="WP_078831175.1">
    <property type="nucleotide sequence ID" value="NZ_FUWH01000004.1"/>
</dbReference>
<dbReference type="STRING" id="413434.SAMN04488132_104199"/>
<organism evidence="3 4">
    <name type="scientific">Sediminibacterium ginsengisoli</name>
    <dbReference type="NCBI Taxonomy" id="413434"/>
    <lineage>
        <taxon>Bacteria</taxon>
        <taxon>Pseudomonadati</taxon>
        <taxon>Bacteroidota</taxon>
        <taxon>Chitinophagia</taxon>
        <taxon>Chitinophagales</taxon>
        <taxon>Chitinophagaceae</taxon>
        <taxon>Sediminibacterium</taxon>
    </lineage>
</organism>
<sequence length="321" mass="36689">MKKYIHLLLLGCFSFLFSKAQEPVIDYGYPVRYMNLTLEQQQVKMAYMDVMPEKPNGETVLLLHGKNFNGFYWKELTGFLSAKGYRVVVPDQVGWGKSDKPGIHYSFHMLAENTRKLLDGLQVNKVQVIAHSMGGMLGTRFTLMYPERVKSLVLENPIGLEDYRTFVPYEPLDSAYKTELAATYESYRNYQKTYYPVWKEEYEPLVAAQAFILKSSHFTQAAWANALSSQMIYEQPVCYEFGKIAVPTLLVIGQEDRTIVGKNRLSKEAALMHGQYPQLGKRTQEQIPGSKLAALAGIGHIPHIQDFNTFIKTVMPFLEQQ</sequence>
<accession>A0A1T4NCP9</accession>
<name>A0A1T4NCP9_9BACT</name>
<feature type="domain" description="AB hydrolase-1" evidence="2">
    <location>
        <begin position="59"/>
        <end position="163"/>
    </location>
</feature>
<dbReference type="PANTHER" id="PTHR43798">
    <property type="entry name" value="MONOACYLGLYCEROL LIPASE"/>
    <property type="match status" value="1"/>
</dbReference>
<dbReference type="InterPro" id="IPR000073">
    <property type="entry name" value="AB_hydrolase_1"/>
</dbReference>
<dbReference type="Pfam" id="PF00561">
    <property type="entry name" value="Abhydrolase_1"/>
    <property type="match status" value="1"/>
</dbReference>
<keyword evidence="1" id="KW-0732">Signal</keyword>
<dbReference type="Proteomes" id="UP000190888">
    <property type="component" value="Unassembled WGS sequence"/>
</dbReference>
<feature type="chain" id="PRO_5013159956" evidence="1">
    <location>
        <begin position="21"/>
        <end position="321"/>
    </location>
</feature>
<evidence type="ECO:0000313" key="3">
    <source>
        <dbReference type="EMBL" id="SJZ77014.1"/>
    </source>
</evidence>
<dbReference type="InterPro" id="IPR050266">
    <property type="entry name" value="AB_hydrolase_sf"/>
</dbReference>
<dbReference type="InterPro" id="IPR000639">
    <property type="entry name" value="Epox_hydrolase-like"/>
</dbReference>
<feature type="signal peptide" evidence="1">
    <location>
        <begin position="1"/>
        <end position="20"/>
    </location>
</feature>
<evidence type="ECO:0000256" key="1">
    <source>
        <dbReference type="SAM" id="SignalP"/>
    </source>
</evidence>
<protein>
    <submittedName>
        <fullName evidence="3">Pimeloyl-ACP methyl ester carboxylesterase</fullName>
    </submittedName>
</protein>
<dbReference type="OrthoDB" id="9773293at2"/>
<dbReference type="InterPro" id="IPR029058">
    <property type="entry name" value="AB_hydrolase_fold"/>
</dbReference>
<dbReference type="PRINTS" id="PR00111">
    <property type="entry name" value="ABHYDROLASE"/>
</dbReference>
<dbReference type="EMBL" id="FUWH01000004">
    <property type="protein sequence ID" value="SJZ77014.1"/>
    <property type="molecule type" value="Genomic_DNA"/>
</dbReference>
<dbReference type="SUPFAM" id="SSF53474">
    <property type="entry name" value="alpha/beta-Hydrolases"/>
    <property type="match status" value="1"/>
</dbReference>
<dbReference type="PRINTS" id="PR00412">
    <property type="entry name" value="EPOXHYDRLASE"/>
</dbReference>
<reference evidence="3 4" key="1">
    <citation type="submission" date="2017-02" db="EMBL/GenBank/DDBJ databases">
        <authorList>
            <person name="Peterson S.W."/>
        </authorList>
    </citation>
    <scope>NUCLEOTIDE SEQUENCE [LARGE SCALE GENOMIC DNA]</scope>
    <source>
        <strain evidence="3 4">DSM 22335</strain>
    </source>
</reference>
<keyword evidence="4" id="KW-1185">Reference proteome</keyword>
<dbReference type="AlphaFoldDB" id="A0A1T4NCP9"/>
<dbReference type="Gene3D" id="3.40.50.1820">
    <property type="entry name" value="alpha/beta hydrolase"/>
    <property type="match status" value="1"/>
</dbReference>
<gene>
    <name evidence="3" type="ORF">SAMN04488132_104199</name>
</gene>
<proteinExistence type="predicted"/>